<name>A0A4Y9QT69_9MICO</name>
<proteinExistence type="predicted"/>
<dbReference type="AlphaFoldDB" id="A0A4Y9QT69"/>
<dbReference type="Proteomes" id="UP000298127">
    <property type="component" value="Unassembled WGS sequence"/>
</dbReference>
<gene>
    <name evidence="1" type="ORF">E4M00_17105</name>
</gene>
<dbReference type="EMBL" id="SPQZ01000009">
    <property type="protein sequence ID" value="TFV94872.1"/>
    <property type="molecule type" value="Genomic_DNA"/>
</dbReference>
<organism evidence="1 2">
    <name type="scientific">Orlajensenia leifsoniae</name>
    <dbReference type="NCBI Taxonomy" id="2561933"/>
    <lineage>
        <taxon>Bacteria</taxon>
        <taxon>Bacillati</taxon>
        <taxon>Actinomycetota</taxon>
        <taxon>Actinomycetes</taxon>
        <taxon>Micrococcales</taxon>
        <taxon>Microbacteriaceae</taxon>
        <taxon>Orlajensenia</taxon>
    </lineage>
</organism>
<accession>A0A4Y9QT69</accession>
<comment type="caution">
    <text evidence="1">The sequence shown here is derived from an EMBL/GenBank/DDBJ whole genome shotgun (WGS) entry which is preliminary data.</text>
</comment>
<dbReference type="RefSeq" id="WP_135121682.1">
    <property type="nucleotide sequence ID" value="NZ_SPQZ01000009.1"/>
</dbReference>
<keyword evidence="2" id="KW-1185">Reference proteome</keyword>
<protein>
    <submittedName>
        <fullName evidence="1">Uncharacterized protein</fullName>
    </submittedName>
</protein>
<reference evidence="1 2" key="1">
    <citation type="journal article" date="2018" name="J. Microbiol.">
        <title>Leifsonia flava sp. nov., a novel actinobacterium isolated from the rhizosphere of Aquilegia viridiflora.</title>
        <authorList>
            <person name="Cai Y."/>
            <person name="Tao W.Z."/>
            <person name="Ma Y.J."/>
            <person name="Cheng J."/>
            <person name="Zhang M.Y."/>
            <person name="Zhang Y.X."/>
        </authorList>
    </citation>
    <scope>NUCLEOTIDE SEQUENCE [LARGE SCALE GENOMIC DNA]</scope>
    <source>
        <strain evidence="1 2">SYP-B2174</strain>
    </source>
</reference>
<evidence type="ECO:0000313" key="1">
    <source>
        <dbReference type="EMBL" id="TFV94872.1"/>
    </source>
</evidence>
<evidence type="ECO:0000313" key="2">
    <source>
        <dbReference type="Proteomes" id="UP000298127"/>
    </source>
</evidence>
<sequence>MLIDTPGAELLGYPTAAVLRVLTRSGKSLSRKQLATRTKLKNADLRATVERLSALGLVLIDADGEEALYTIDRHHVAWNSLSTLLTADEKIYQSIRNLVELQGEDEVSVAVAGPAAIPEANDHSIHVLVVSPYELSFDVPRELGNALIRTLGGATGSVIQVSICRDRESLDRVLRGTRIDRSRWLNSRTVHGPDVATLIRTDQRKHTGSNRGS</sequence>